<organism evidence="1 2">
    <name type="scientific">Anabaenopsis circularis NIES-21</name>
    <dbReference type="NCBI Taxonomy" id="1085406"/>
    <lineage>
        <taxon>Bacteria</taxon>
        <taxon>Bacillati</taxon>
        <taxon>Cyanobacteriota</taxon>
        <taxon>Cyanophyceae</taxon>
        <taxon>Nostocales</taxon>
        <taxon>Nodulariaceae</taxon>
        <taxon>Anabaenopsis</taxon>
    </lineage>
</organism>
<dbReference type="AlphaFoldDB" id="A0A1Z4GKP1"/>
<name>A0A1Z4GKP1_9CYAN</name>
<sequence length="60" mass="6641">MLGCRRTGVTVAAGTLSRAGMINYKRGNITILNRSDLEQTSCECYSIVKNEYARLLGRQS</sequence>
<evidence type="ECO:0000313" key="1">
    <source>
        <dbReference type="EMBL" id="BAY18073.1"/>
    </source>
</evidence>
<gene>
    <name evidence="1" type="ORF">NIES21_39160</name>
</gene>
<reference evidence="1 2" key="1">
    <citation type="submission" date="2017-06" db="EMBL/GenBank/DDBJ databases">
        <title>Genome sequencing of cyanobaciteial culture collection at National Institute for Environmental Studies (NIES).</title>
        <authorList>
            <person name="Hirose Y."/>
            <person name="Shimura Y."/>
            <person name="Fujisawa T."/>
            <person name="Nakamura Y."/>
            <person name="Kawachi M."/>
        </authorList>
    </citation>
    <scope>NUCLEOTIDE SEQUENCE [LARGE SCALE GENOMIC DNA]</scope>
    <source>
        <strain evidence="1 2">NIES-21</strain>
    </source>
</reference>
<proteinExistence type="predicted"/>
<dbReference type="Gene3D" id="1.10.10.10">
    <property type="entry name" value="Winged helix-like DNA-binding domain superfamily/Winged helix DNA-binding domain"/>
    <property type="match status" value="1"/>
</dbReference>
<dbReference type="SUPFAM" id="SSF46785">
    <property type="entry name" value="Winged helix' DNA-binding domain"/>
    <property type="match status" value="1"/>
</dbReference>
<protein>
    <submittedName>
        <fullName evidence="1">Cyclic nucleotide-binding protein</fullName>
    </submittedName>
</protein>
<dbReference type="Proteomes" id="UP000218287">
    <property type="component" value="Chromosome"/>
</dbReference>
<keyword evidence="2" id="KW-1185">Reference proteome</keyword>
<dbReference type="InterPro" id="IPR036388">
    <property type="entry name" value="WH-like_DNA-bd_sf"/>
</dbReference>
<evidence type="ECO:0000313" key="2">
    <source>
        <dbReference type="Proteomes" id="UP000218287"/>
    </source>
</evidence>
<dbReference type="InterPro" id="IPR036390">
    <property type="entry name" value="WH_DNA-bd_sf"/>
</dbReference>
<dbReference type="EMBL" id="AP018174">
    <property type="protein sequence ID" value="BAY18073.1"/>
    <property type="molecule type" value="Genomic_DNA"/>
</dbReference>
<accession>A0A1Z4GKP1</accession>